<reference evidence="8" key="1">
    <citation type="submission" date="2021-02" db="EMBL/GenBank/DDBJ databases">
        <authorList>
            <person name="Nowell W R."/>
        </authorList>
    </citation>
    <scope>NUCLEOTIDE SEQUENCE</scope>
</reference>
<dbReference type="SMART" id="SM00028">
    <property type="entry name" value="TPR"/>
    <property type="match status" value="3"/>
</dbReference>
<dbReference type="Proteomes" id="UP000663882">
    <property type="component" value="Unassembled WGS sequence"/>
</dbReference>
<feature type="compositionally biased region" description="Pro residues" evidence="6">
    <location>
        <begin position="330"/>
        <end position="340"/>
    </location>
</feature>
<dbReference type="PROSITE" id="PS50005">
    <property type="entry name" value="TPR"/>
    <property type="match status" value="1"/>
</dbReference>
<evidence type="ECO:0000256" key="6">
    <source>
        <dbReference type="SAM" id="MobiDB-lite"/>
    </source>
</evidence>
<name>A0A813PKL2_9BILA</name>
<evidence type="ECO:0000313" key="10">
    <source>
        <dbReference type="EMBL" id="CAF3518730.1"/>
    </source>
</evidence>
<organism evidence="8 11">
    <name type="scientific">Rotaria sordida</name>
    <dbReference type="NCBI Taxonomy" id="392033"/>
    <lineage>
        <taxon>Eukaryota</taxon>
        <taxon>Metazoa</taxon>
        <taxon>Spiralia</taxon>
        <taxon>Gnathifera</taxon>
        <taxon>Rotifera</taxon>
        <taxon>Eurotatoria</taxon>
        <taxon>Bdelloidea</taxon>
        <taxon>Philodinida</taxon>
        <taxon>Philodinidae</taxon>
        <taxon>Rotaria</taxon>
    </lineage>
</organism>
<dbReference type="EMBL" id="CAJOAX010000135">
    <property type="protein sequence ID" value="CAF3518730.1"/>
    <property type="molecule type" value="Genomic_DNA"/>
</dbReference>
<comment type="similarity">
    <text evidence="3">Belongs to the RPAP3 family.</text>
</comment>
<dbReference type="EMBL" id="CAJNOU010000096">
    <property type="protein sequence ID" value="CAF0862187.1"/>
    <property type="molecule type" value="Genomic_DNA"/>
</dbReference>
<evidence type="ECO:0000259" key="7">
    <source>
        <dbReference type="Pfam" id="PF13877"/>
    </source>
</evidence>
<evidence type="ECO:0000256" key="4">
    <source>
        <dbReference type="ARBA" id="ARBA00040133"/>
    </source>
</evidence>
<dbReference type="Pfam" id="PF13877">
    <property type="entry name" value="RPAP3_C"/>
    <property type="match status" value="1"/>
</dbReference>
<dbReference type="EMBL" id="CAJNOO010000031">
    <property type="protein sequence ID" value="CAF0756399.1"/>
    <property type="molecule type" value="Genomic_DNA"/>
</dbReference>
<keyword evidence="1" id="KW-0677">Repeat</keyword>
<feature type="compositionally biased region" description="Basic residues" evidence="6">
    <location>
        <begin position="67"/>
        <end position="76"/>
    </location>
</feature>
<feature type="region of interest" description="Disordered" evidence="6">
    <location>
        <begin position="319"/>
        <end position="363"/>
    </location>
</feature>
<dbReference type="Pfam" id="PF00515">
    <property type="entry name" value="TPR_1"/>
    <property type="match status" value="1"/>
</dbReference>
<dbReference type="OrthoDB" id="629492at2759"/>
<feature type="region of interest" description="Disordered" evidence="6">
    <location>
        <begin position="106"/>
        <end position="137"/>
    </location>
</feature>
<evidence type="ECO:0000256" key="2">
    <source>
        <dbReference type="ARBA" id="ARBA00022803"/>
    </source>
</evidence>
<gene>
    <name evidence="10" type="ORF">OTI717_LOCUS2682</name>
    <name evidence="8" type="ORF">RFH988_LOCUS1590</name>
    <name evidence="9" type="ORF">SEV965_LOCUS3678</name>
</gene>
<accession>A0A813PKL2</accession>
<feature type="repeat" description="TPR" evidence="5">
    <location>
        <begin position="146"/>
        <end position="179"/>
    </location>
</feature>
<dbReference type="GO" id="GO:0101031">
    <property type="term" value="C:protein folding chaperone complex"/>
    <property type="evidence" value="ECO:0007669"/>
    <property type="project" value="TreeGrafter"/>
</dbReference>
<evidence type="ECO:0000313" key="9">
    <source>
        <dbReference type="EMBL" id="CAF0862187.1"/>
    </source>
</evidence>
<dbReference type="AlphaFoldDB" id="A0A813PKL2"/>
<feature type="domain" description="RNA-polymerase II-associated protein 3-like C-terminal" evidence="7">
    <location>
        <begin position="365"/>
        <end position="452"/>
    </location>
</feature>
<dbReference type="Proteomes" id="UP000663823">
    <property type="component" value="Unassembled WGS sequence"/>
</dbReference>
<feature type="compositionally biased region" description="Acidic residues" evidence="6">
    <location>
        <begin position="108"/>
        <end position="137"/>
    </location>
</feature>
<dbReference type="InterPro" id="IPR051966">
    <property type="entry name" value="RPAP3"/>
</dbReference>
<evidence type="ECO:0000256" key="3">
    <source>
        <dbReference type="ARBA" id="ARBA00038275"/>
    </source>
</evidence>
<dbReference type="PANTHER" id="PTHR46423">
    <property type="entry name" value="RNA POLYMERASE II-ASSOCIATED PROTEIN 3"/>
    <property type="match status" value="1"/>
</dbReference>
<evidence type="ECO:0000313" key="11">
    <source>
        <dbReference type="Proteomes" id="UP000663882"/>
    </source>
</evidence>
<proteinExistence type="inferred from homology"/>
<evidence type="ECO:0000256" key="5">
    <source>
        <dbReference type="PROSITE-ProRule" id="PRU00339"/>
    </source>
</evidence>
<dbReference type="Proteomes" id="UP000663889">
    <property type="component" value="Unassembled WGS sequence"/>
</dbReference>
<keyword evidence="2 5" id="KW-0802">TPR repeat</keyword>
<dbReference type="InterPro" id="IPR019734">
    <property type="entry name" value="TPR_rpt"/>
</dbReference>
<feature type="region of interest" description="Disordered" evidence="6">
    <location>
        <begin position="41"/>
        <end position="80"/>
    </location>
</feature>
<evidence type="ECO:0000313" key="8">
    <source>
        <dbReference type="EMBL" id="CAF0756399.1"/>
    </source>
</evidence>
<evidence type="ECO:0000256" key="1">
    <source>
        <dbReference type="ARBA" id="ARBA00022737"/>
    </source>
</evidence>
<dbReference type="SUPFAM" id="SSF48452">
    <property type="entry name" value="TPR-like"/>
    <property type="match status" value="1"/>
</dbReference>
<dbReference type="PANTHER" id="PTHR46423:SF1">
    <property type="entry name" value="RNA POLYMERASE II-ASSOCIATED PROTEIN 3"/>
    <property type="match status" value="1"/>
</dbReference>
<dbReference type="InterPro" id="IPR025986">
    <property type="entry name" value="RPAP3-like_C"/>
</dbReference>
<sequence length="482" mass="56274">MSSEYERKLIDMQYQMRENNAYLNDYMKDLNVWTDEIKKKEETLKNTTSSTTKDLPPIRNFIEPPKPKKKSKKKNLSTKTSSSIHSYDYRSWDKYDVDAECERIDNEQKEEEEDYDNNGEDADGEDADGEDADDEEWQEQVLKRKAEYYKDCGNYQFKQKSYSQAIECYTKAIECDPTCSIYFANRAQCQLFEQRYGACEADCTLAIQLDKNYLKAYYRRALARIELEKIEQARQDLEYILTREPSNNDAKIKLDELNKNDEIKRLGRIYPLNDKPIDKRSTKPLKRIEIQEIDTSIISSSQTTKKKTIVIEEMDTNLPSSEPIVQPSSSFPPPPPPPPSSLQSEKPTIVEKPSNKSIPIPTTIPSTGFQFKRDWSNLNNQIEQQSIYFNKISPKSYKTIFSTGLDSSVFSRILLLWSNQANIDEHLIDSMYELRQTPRFDTQLSFLSNDDKRLLRTILQRLQNECSSTDKIQTILRDYKID</sequence>
<dbReference type="Gene3D" id="1.25.40.10">
    <property type="entry name" value="Tetratricopeptide repeat domain"/>
    <property type="match status" value="1"/>
</dbReference>
<dbReference type="InterPro" id="IPR011990">
    <property type="entry name" value="TPR-like_helical_dom_sf"/>
</dbReference>
<comment type="caution">
    <text evidence="8">The sequence shown here is derived from an EMBL/GenBank/DDBJ whole genome shotgun (WGS) entry which is preliminary data.</text>
</comment>
<protein>
    <recommendedName>
        <fullName evidence="4">RNA polymerase II-associated protein 3</fullName>
    </recommendedName>
</protein>